<dbReference type="Proteomes" id="UP000013909">
    <property type="component" value="Unassembled WGS sequence"/>
</dbReference>
<reference evidence="1 2" key="1">
    <citation type="submission" date="2013-02" db="EMBL/GenBank/DDBJ databases">
        <title>A novel strain isolated from Lonar lake, Maharashtra, India.</title>
        <authorList>
            <person name="Singh A."/>
        </authorList>
    </citation>
    <scope>NUCLEOTIDE SEQUENCE [LARGE SCALE GENOMIC DNA]</scope>
    <source>
        <strain evidence="1 2">AK24</strain>
    </source>
</reference>
<name>R7ZYY1_9BACT</name>
<comment type="caution">
    <text evidence="1">The sequence shown here is derived from an EMBL/GenBank/DDBJ whole genome shotgun (WGS) entry which is preliminary data.</text>
</comment>
<keyword evidence="2" id="KW-1185">Reference proteome</keyword>
<protein>
    <submittedName>
        <fullName evidence="1">Uncharacterized protein</fullName>
    </submittedName>
</protein>
<dbReference type="EMBL" id="AQHR01000010">
    <property type="protein sequence ID" value="EON79264.1"/>
    <property type="molecule type" value="Genomic_DNA"/>
</dbReference>
<sequence>MIIKHGKFIKTIPPAYNMAAWNGTVCVAGRAMMISGLAA</sequence>
<evidence type="ECO:0000313" key="2">
    <source>
        <dbReference type="Proteomes" id="UP000013909"/>
    </source>
</evidence>
<accession>R7ZYY1</accession>
<gene>
    <name evidence="1" type="ORF">ADIS_0269</name>
</gene>
<evidence type="ECO:0000313" key="1">
    <source>
        <dbReference type="EMBL" id="EON79264.1"/>
    </source>
</evidence>
<dbReference type="STRING" id="1232681.ADIS_0269"/>
<dbReference type="AlphaFoldDB" id="R7ZYY1"/>
<proteinExistence type="predicted"/>
<organism evidence="1 2">
    <name type="scientific">Lunatimonas lonarensis</name>
    <dbReference type="NCBI Taxonomy" id="1232681"/>
    <lineage>
        <taxon>Bacteria</taxon>
        <taxon>Pseudomonadati</taxon>
        <taxon>Bacteroidota</taxon>
        <taxon>Cytophagia</taxon>
        <taxon>Cytophagales</taxon>
        <taxon>Cyclobacteriaceae</taxon>
    </lineage>
</organism>